<dbReference type="GO" id="GO:0010833">
    <property type="term" value="P:telomere maintenance via telomere lengthening"/>
    <property type="evidence" value="ECO:0007669"/>
    <property type="project" value="UniProtKB-UniRule"/>
</dbReference>
<dbReference type="Gene3D" id="1.10.10.60">
    <property type="entry name" value="Homeodomain-like"/>
    <property type="match status" value="2"/>
</dbReference>
<dbReference type="InterPro" id="IPR009057">
    <property type="entry name" value="Homeodomain-like_sf"/>
</dbReference>
<dbReference type="PANTHER" id="PTHR16466:SF6">
    <property type="entry name" value="TELOMERIC REPEAT-BINDING FACTOR 2-INTERACTING PROTEIN 1"/>
    <property type="match status" value="1"/>
</dbReference>
<dbReference type="GO" id="GO:0006355">
    <property type="term" value="P:regulation of DNA-templated transcription"/>
    <property type="evidence" value="ECO:0007669"/>
    <property type="project" value="UniProtKB-UniRule"/>
</dbReference>
<comment type="caution">
    <text evidence="8">The sequence shown here is derived from an EMBL/GenBank/DDBJ whole genome shotgun (WGS) entry which is preliminary data.</text>
</comment>
<keyword evidence="2 5" id="KW-0158">Chromosome</keyword>
<dbReference type="InterPro" id="IPR039595">
    <property type="entry name" value="TE2IP/Rap1"/>
</dbReference>
<dbReference type="PROSITE" id="PS50090">
    <property type="entry name" value="MYB_LIKE"/>
    <property type="match status" value="1"/>
</dbReference>
<comment type="subunit">
    <text evidence="5">Homodimer.</text>
</comment>
<feature type="domain" description="Myb-like" evidence="7">
    <location>
        <begin position="120"/>
        <end position="180"/>
    </location>
</feature>
<keyword evidence="4 5" id="KW-0539">Nucleus</keyword>
<keyword evidence="5" id="KW-0010">Activator</keyword>
<organism evidence="8 9">
    <name type="scientific">Frankliniella fusca</name>
    <dbReference type="NCBI Taxonomy" id="407009"/>
    <lineage>
        <taxon>Eukaryota</taxon>
        <taxon>Metazoa</taxon>
        <taxon>Ecdysozoa</taxon>
        <taxon>Arthropoda</taxon>
        <taxon>Hexapoda</taxon>
        <taxon>Insecta</taxon>
        <taxon>Pterygota</taxon>
        <taxon>Neoptera</taxon>
        <taxon>Paraneoptera</taxon>
        <taxon>Thysanoptera</taxon>
        <taxon>Terebrantia</taxon>
        <taxon>Thripoidea</taxon>
        <taxon>Thripidae</taxon>
        <taxon>Frankliniella</taxon>
    </lineage>
</organism>
<evidence type="ECO:0000313" key="9">
    <source>
        <dbReference type="Proteomes" id="UP001219518"/>
    </source>
</evidence>
<feature type="compositionally biased region" description="Basic residues" evidence="6">
    <location>
        <begin position="212"/>
        <end position="229"/>
    </location>
</feature>
<dbReference type="PANTHER" id="PTHR16466">
    <property type="entry name" value="TELOMERE REPEAT-BINDING FACTOR 2-INTERACTING PROTEIN 1"/>
    <property type="match status" value="1"/>
</dbReference>
<evidence type="ECO:0000256" key="1">
    <source>
        <dbReference type="ARBA" id="ARBA00010467"/>
    </source>
</evidence>
<dbReference type="CDD" id="cd11655">
    <property type="entry name" value="rap1_myb-like"/>
    <property type="match status" value="1"/>
</dbReference>
<dbReference type="InterPro" id="IPR001005">
    <property type="entry name" value="SANT/Myb"/>
</dbReference>
<evidence type="ECO:0000256" key="4">
    <source>
        <dbReference type="ARBA" id="ARBA00023242"/>
    </source>
</evidence>
<dbReference type="AlphaFoldDB" id="A0AAE1LCS9"/>
<keyword evidence="5" id="KW-0805">Transcription regulation</keyword>
<evidence type="ECO:0000259" key="7">
    <source>
        <dbReference type="PROSITE" id="PS50090"/>
    </source>
</evidence>
<protein>
    <recommendedName>
        <fullName evidence="5">Telomeric repeat-binding factor 2-interacting protein 1</fullName>
        <shortName evidence="5">TERF2-interacting telomeric protein 1</shortName>
    </recommendedName>
    <alternativeName>
        <fullName evidence="5">Repressor/activator protein 1 homolog</fullName>
    </alternativeName>
</protein>
<dbReference type="InterPro" id="IPR015010">
    <property type="entry name" value="TERF2IP_Myb"/>
</dbReference>
<sequence>MGEQENCFKSDVLPEHQRLYSLRSRTIVFTTLPKVKQRQRCEFTSFERKEMIEYLRNTGGYEGVRGTAIWKRMSVKFPNHTWQSLKEHFIKKIIPRVGSLCRSAEELDRFRQGMKTSNRNPQMILNQYSEHEDNLILEYVSIEGKHAKLGGNTFWKEMQSKNIVPARTWHSIRERYLKYLRSSILSDGKYSGSTLKYSVEKRKTSQTEKHQYNKRQAARQARKSKKRKLFNPTDRFDSNIAEYGPVSEESRGPSVFAI</sequence>
<reference evidence="8" key="1">
    <citation type="submission" date="2021-07" db="EMBL/GenBank/DDBJ databases">
        <authorList>
            <person name="Catto M.A."/>
            <person name="Jacobson A."/>
            <person name="Kennedy G."/>
            <person name="Labadie P."/>
            <person name="Hunt B.G."/>
            <person name="Srinivasan R."/>
        </authorList>
    </citation>
    <scope>NUCLEOTIDE SEQUENCE</scope>
    <source>
        <strain evidence="8">PL_HMW_Pooled</strain>
        <tissue evidence="8">Head</tissue>
    </source>
</reference>
<comment type="function">
    <text evidence="5">Acts both as a regulator of telomere function and as a transcription regulator. Involved in the regulation of telomere length and protection as a component of the shelterin complex (telosome). Does not bind DNA directly: recruited to telomeric double-stranded 5'-TTAGGG-3' repeats via its interaction with terf2. Independently of its function in telomeres, also acts as a transcription regulator: recruited to extratelomeric 5'-TTAGGG-3' sites via its association with terf2 or other factors, and regulates gene expression.</text>
</comment>
<name>A0AAE1LCS9_9NEOP</name>
<evidence type="ECO:0000256" key="3">
    <source>
        <dbReference type="ARBA" id="ARBA00022895"/>
    </source>
</evidence>
<comment type="similarity">
    <text evidence="1 5">Belongs to the RAP1 family.</text>
</comment>
<dbReference type="SUPFAM" id="SSF46689">
    <property type="entry name" value="Homeodomain-like"/>
    <property type="match status" value="2"/>
</dbReference>
<keyword evidence="3 5" id="KW-0779">Telomere</keyword>
<gene>
    <name evidence="8" type="ORF">KUF71_024230</name>
</gene>
<keyword evidence="9" id="KW-1185">Reference proteome</keyword>
<dbReference type="Proteomes" id="UP001219518">
    <property type="component" value="Unassembled WGS sequence"/>
</dbReference>
<evidence type="ECO:0000256" key="6">
    <source>
        <dbReference type="SAM" id="MobiDB-lite"/>
    </source>
</evidence>
<dbReference type="Pfam" id="PF08914">
    <property type="entry name" value="Myb_Rap1"/>
    <property type="match status" value="2"/>
</dbReference>
<evidence type="ECO:0000256" key="5">
    <source>
        <dbReference type="RuleBase" id="RU367107"/>
    </source>
</evidence>
<feature type="compositionally biased region" description="Basic and acidic residues" evidence="6">
    <location>
        <begin position="201"/>
        <end position="211"/>
    </location>
</feature>
<evidence type="ECO:0000313" key="8">
    <source>
        <dbReference type="EMBL" id="KAK3914735.1"/>
    </source>
</evidence>
<feature type="region of interest" description="Disordered" evidence="6">
    <location>
        <begin position="201"/>
        <end position="258"/>
    </location>
</feature>
<accession>A0AAE1LCS9</accession>
<comment type="subcellular location">
    <subcellularLocation>
        <location evidence="5">Nucleus</location>
    </subcellularLocation>
    <subcellularLocation>
        <location evidence="5">Chromosome</location>
        <location evidence="5">Telomere</location>
    </subcellularLocation>
</comment>
<reference evidence="8" key="2">
    <citation type="journal article" date="2023" name="BMC Genomics">
        <title>Pest status, molecular evolution, and epigenetic factors derived from the genome assembly of Frankliniella fusca, a thysanopteran phytovirus vector.</title>
        <authorList>
            <person name="Catto M.A."/>
            <person name="Labadie P.E."/>
            <person name="Jacobson A.L."/>
            <person name="Kennedy G.G."/>
            <person name="Srinivasan R."/>
            <person name="Hunt B.G."/>
        </authorList>
    </citation>
    <scope>NUCLEOTIDE SEQUENCE</scope>
    <source>
        <strain evidence="8">PL_HMW_Pooled</strain>
    </source>
</reference>
<dbReference type="GO" id="GO:0070187">
    <property type="term" value="C:shelterin complex"/>
    <property type="evidence" value="ECO:0007669"/>
    <property type="project" value="TreeGrafter"/>
</dbReference>
<dbReference type="EMBL" id="JAHWGI010000391">
    <property type="protein sequence ID" value="KAK3914735.1"/>
    <property type="molecule type" value="Genomic_DNA"/>
</dbReference>
<proteinExistence type="inferred from homology"/>
<evidence type="ECO:0000256" key="2">
    <source>
        <dbReference type="ARBA" id="ARBA00022454"/>
    </source>
</evidence>
<dbReference type="GO" id="GO:0031848">
    <property type="term" value="P:protection from non-homologous end joining at telomere"/>
    <property type="evidence" value="ECO:0007669"/>
    <property type="project" value="TreeGrafter"/>
</dbReference>
<keyword evidence="5" id="KW-0804">Transcription</keyword>
<dbReference type="GO" id="GO:0042162">
    <property type="term" value="F:telomeric DNA binding"/>
    <property type="evidence" value="ECO:0007669"/>
    <property type="project" value="TreeGrafter"/>
</dbReference>